<accession>A0ABT0CQ66</accession>
<comment type="caution">
    <text evidence="7">The sequence shown here is derived from an EMBL/GenBank/DDBJ whole genome shotgun (WGS) entry which is preliminary data.</text>
</comment>
<evidence type="ECO:0000256" key="2">
    <source>
        <dbReference type="ARBA" id="ARBA00008814"/>
    </source>
</evidence>
<dbReference type="RefSeq" id="WP_241603663.1">
    <property type="nucleotide sequence ID" value="NZ_JAKVIN010000007.1"/>
</dbReference>
<comment type="subcellular location">
    <subcellularLocation>
        <location evidence="1">Cell envelope</location>
    </subcellularLocation>
</comment>
<dbReference type="NCBIfam" id="NF008200">
    <property type="entry name" value="PRK10957.1"/>
    <property type="match status" value="1"/>
</dbReference>
<evidence type="ECO:0000313" key="8">
    <source>
        <dbReference type="Proteomes" id="UP001201844"/>
    </source>
</evidence>
<keyword evidence="8" id="KW-1185">Reference proteome</keyword>
<keyword evidence="4" id="KW-0408">Iron</keyword>
<reference evidence="7 8" key="1">
    <citation type="submission" date="2022-02" db="EMBL/GenBank/DDBJ databases">
        <title>Shinella B3.7 sp. nov., isolated from Sediment (Zhairuo Island).</title>
        <authorList>
            <person name="Chen G."/>
        </authorList>
    </citation>
    <scope>NUCLEOTIDE SEQUENCE [LARGE SCALE GENOMIC DNA]</scope>
    <source>
        <strain evidence="7 8">B3.7</strain>
        <plasmid evidence="7">unnamed</plasmid>
    </source>
</reference>
<name>A0ABT0CQ66_9HYPH</name>
<dbReference type="PROSITE" id="PS50983">
    <property type="entry name" value="FE_B12_PBP"/>
    <property type="match status" value="1"/>
</dbReference>
<evidence type="ECO:0000313" key="7">
    <source>
        <dbReference type="EMBL" id="MCJ8150731.1"/>
    </source>
</evidence>
<dbReference type="InterPro" id="IPR002491">
    <property type="entry name" value="ABC_transptr_periplasmic_BD"/>
</dbReference>
<evidence type="ECO:0000256" key="3">
    <source>
        <dbReference type="ARBA" id="ARBA00022448"/>
    </source>
</evidence>
<gene>
    <name evidence="7" type="primary">fepB</name>
    <name evidence="7" type="ORF">MKI86_16395</name>
</gene>
<evidence type="ECO:0000256" key="5">
    <source>
        <dbReference type="ARBA" id="ARBA00022729"/>
    </source>
</evidence>
<protein>
    <submittedName>
        <fullName evidence="7">Fe2+-enterobactin ABC transporter substrate-binding protein</fullName>
    </submittedName>
</protein>
<keyword evidence="3" id="KW-0813">Transport</keyword>
<dbReference type="Gene3D" id="3.40.50.1980">
    <property type="entry name" value="Nitrogenase molybdenum iron protein domain"/>
    <property type="match status" value="2"/>
</dbReference>
<dbReference type="Proteomes" id="UP001201844">
    <property type="component" value="Unassembled WGS sequence"/>
</dbReference>
<keyword evidence="4" id="KW-0410">Iron transport</keyword>
<evidence type="ECO:0000256" key="1">
    <source>
        <dbReference type="ARBA" id="ARBA00004196"/>
    </source>
</evidence>
<comment type="similarity">
    <text evidence="2">Belongs to the bacterial solute-binding protein 8 family.</text>
</comment>
<dbReference type="EMBL" id="JAKVIN010000007">
    <property type="protein sequence ID" value="MCJ8150731.1"/>
    <property type="molecule type" value="Genomic_DNA"/>
</dbReference>
<dbReference type="InterPro" id="IPR051313">
    <property type="entry name" value="Bact_iron-sidero_bind"/>
</dbReference>
<sequence>MIHRRALLASALGFAATTLLPPAAGHATVGWPRVIRHDAGELTLPAQPRRIVSTAPSLTGILLAIGAPVVASAATTPSILTDDKGFFSQWAKVADERQVEVLYGKLEFDIEAVIGAEPDLLIISATGADSVVQHYAELVAQGIPAIVINYSNQSWQDIALQVGKATGLEIEAADAIARFDAYAADVAASLPPVEGPVSIVGYNIGGSYSVSKPKSPQARLLAALGMTVTGLPESLRGQVTRTSDFEFISQENLPAAITGDSVFLLRARDEDVVAFLADPVLANLAAVKARRVYPLGPTSFRIDYYSGRQMIDAAARALKSR</sequence>
<organism evidence="7 8">
    <name type="scientific">Shinella sedimenti</name>
    <dbReference type="NCBI Taxonomy" id="2919913"/>
    <lineage>
        <taxon>Bacteria</taxon>
        <taxon>Pseudomonadati</taxon>
        <taxon>Pseudomonadota</taxon>
        <taxon>Alphaproteobacteria</taxon>
        <taxon>Hyphomicrobiales</taxon>
        <taxon>Rhizobiaceae</taxon>
        <taxon>Shinella</taxon>
    </lineage>
</organism>
<dbReference type="SUPFAM" id="SSF53807">
    <property type="entry name" value="Helical backbone' metal receptor"/>
    <property type="match status" value="1"/>
</dbReference>
<keyword evidence="5" id="KW-0732">Signal</keyword>
<proteinExistence type="inferred from homology"/>
<dbReference type="Pfam" id="PF01497">
    <property type="entry name" value="Peripla_BP_2"/>
    <property type="match status" value="1"/>
</dbReference>
<dbReference type="PANTHER" id="PTHR30532">
    <property type="entry name" value="IRON III DICITRATE-BINDING PERIPLASMIC PROTEIN"/>
    <property type="match status" value="1"/>
</dbReference>
<keyword evidence="4" id="KW-0406">Ion transport</keyword>
<feature type="domain" description="Fe/B12 periplasmic-binding" evidence="6">
    <location>
        <begin position="50"/>
        <end position="321"/>
    </location>
</feature>
<keyword evidence="7" id="KW-0614">Plasmid</keyword>
<evidence type="ECO:0000256" key="4">
    <source>
        <dbReference type="ARBA" id="ARBA00022496"/>
    </source>
</evidence>
<dbReference type="PANTHER" id="PTHR30532:SF24">
    <property type="entry name" value="FERRIC ENTEROBACTIN-BINDING PERIPLASMIC PROTEIN FEPB"/>
    <property type="match status" value="1"/>
</dbReference>
<evidence type="ECO:0000259" key="6">
    <source>
        <dbReference type="PROSITE" id="PS50983"/>
    </source>
</evidence>
<geneLocation type="plasmid" evidence="7">
    <name>unnamed</name>
</geneLocation>